<dbReference type="Proteomes" id="UP000228535">
    <property type="component" value="Unassembled WGS sequence"/>
</dbReference>
<feature type="coiled-coil region" evidence="1">
    <location>
        <begin position="42"/>
        <end position="69"/>
    </location>
</feature>
<comment type="caution">
    <text evidence="2">The sequence shown here is derived from an EMBL/GenBank/DDBJ whole genome shotgun (WGS) entry which is preliminary data.</text>
</comment>
<name>A0A2M9B9S7_9BACT</name>
<sequence length="163" mass="18060">MAQLTDLHDLLCHEVQAMYSAEKLIVAGLPRMIEKAHNEELKHAFRKHLTETEKQVERLQEVAKLLNIDADGDSNPGMKGIIAEGEKVMEKNKESEVLDAALICGAQKIEHYEIAGYGTAVYLANELGLEAVARILDATLEEEKNTNSILNHLAKNTVNPMAE</sequence>
<reference evidence="2 3" key="1">
    <citation type="submission" date="2017-11" db="EMBL/GenBank/DDBJ databases">
        <title>Genomic Encyclopedia of Archaeal and Bacterial Type Strains, Phase II (KMG-II): From Individual Species to Whole Genera.</title>
        <authorList>
            <person name="Goeker M."/>
        </authorList>
    </citation>
    <scope>NUCLEOTIDE SEQUENCE [LARGE SCALE GENOMIC DNA]</scope>
    <source>
        <strain evidence="2 3">DSM 11115</strain>
    </source>
</reference>
<dbReference type="PANTHER" id="PTHR30565">
    <property type="entry name" value="PROTEIN YCIF"/>
    <property type="match status" value="1"/>
</dbReference>
<dbReference type="AlphaFoldDB" id="A0A2M9B9S7"/>
<gene>
    <name evidence="2" type="ORF">CLV45_3049</name>
</gene>
<dbReference type="CDD" id="cd07909">
    <property type="entry name" value="YciF"/>
    <property type="match status" value="1"/>
</dbReference>
<organism evidence="2 3">
    <name type="scientific">Hymenobacter chitinivorans DSM 11115</name>
    <dbReference type="NCBI Taxonomy" id="1121954"/>
    <lineage>
        <taxon>Bacteria</taxon>
        <taxon>Pseudomonadati</taxon>
        <taxon>Bacteroidota</taxon>
        <taxon>Cytophagia</taxon>
        <taxon>Cytophagales</taxon>
        <taxon>Hymenobacteraceae</taxon>
        <taxon>Hymenobacter</taxon>
    </lineage>
</organism>
<accession>A0A2M9B9S7</accession>
<dbReference type="Pfam" id="PF05974">
    <property type="entry name" value="DUF892"/>
    <property type="match status" value="1"/>
</dbReference>
<dbReference type="InterPro" id="IPR010287">
    <property type="entry name" value="DUF892_YciF-like"/>
</dbReference>
<keyword evidence="3" id="KW-1185">Reference proteome</keyword>
<evidence type="ECO:0000313" key="2">
    <source>
        <dbReference type="EMBL" id="PJJ54703.1"/>
    </source>
</evidence>
<dbReference type="RefSeq" id="WP_100337318.1">
    <property type="nucleotide sequence ID" value="NZ_PGFA01000002.1"/>
</dbReference>
<dbReference type="EMBL" id="PGFA01000002">
    <property type="protein sequence ID" value="PJJ54703.1"/>
    <property type="molecule type" value="Genomic_DNA"/>
</dbReference>
<dbReference type="InterPro" id="IPR012347">
    <property type="entry name" value="Ferritin-like"/>
</dbReference>
<protein>
    <submittedName>
        <fullName evidence="2">Ferritin-like metal-binding protein YciE</fullName>
    </submittedName>
</protein>
<proteinExistence type="predicted"/>
<dbReference type="OrthoDB" id="9795056at2"/>
<dbReference type="InterPro" id="IPR009078">
    <property type="entry name" value="Ferritin-like_SF"/>
</dbReference>
<dbReference type="Gene3D" id="1.20.1260.10">
    <property type="match status" value="1"/>
</dbReference>
<evidence type="ECO:0000313" key="3">
    <source>
        <dbReference type="Proteomes" id="UP000228535"/>
    </source>
</evidence>
<keyword evidence="1" id="KW-0175">Coiled coil</keyword>
<dbReference type="SUPFAM" id="SSF47240">
    <property type="entry name" value="Ferritin-like"/>
    <property type="match status" value="1"/>
</dbReference>
<evidence type="ECO:0000256" key="1">
    <source>
        <dbReference type="SAM" id="Coils"/>
    </source>
</evidence>
<dbReference type="PANTHER" id="PTHR30565:SF9">
    <property type="entry name" value="PROTEIN YCIF"/>
    <property type="match status" value="1"/>
</dbReference>
<dbReference type="InterPro" id="IPR047114">
    <property type="entry name" value="YciF"/>
</dbReference>